<dbReference type="RefSeq" id="WP_046220369.1">
    <property type="nucleotide sequence ID" value="NZ_JWYV01000006.1"/>
</dbReference>
<keyword evidence="3" id="KW-1185">Reference proteome</keyword>
<sequence length="317" mass="35800">MTQRILITGCQGYLGRQLSVRLARHAEVFGIDIQDAQPEGITYQKMDIRSAALSDFIGRHRISHVIHLASIVQPSRDRNRDYDIDVNGTENLLKACINHQVAHLTVTSSGAAYGYHADNAEWLRESDPLRGNRHFSYSYHKRLVEEMLATYRVAYPELQQLILRPGTVLGAETNNLITDLFRKDKLLAIKGSPSPFVFIWDQDVIDIITEGVSQNKSGQFNLAGDGALSVHQIADILGKDTRDLPAWLLKTALRIGKLLRLTQYGPEQLDFLRYRPVLANYALKFDFGYIPKKSSLEVFEFYASQQGLIPTRGCSHD</sequence>
<organism evidence="2 3">
    <name type="scientific">Photobacterium halotolerans</name>
    <dbReference type="NCBI Taxonomy" id="265726"/>
    <lineage>
        <taxon>Bacteria</taxon>
        <taxon>Pseudomonadati</taxon>
        <taxon>Pseudomonadota</taxon>
        <taxon>Gammaproteobacteria</taxon>
        <taxon>Vibrionales</taxon>
        <taxon>Vibrionaceae</taxon>
        <taxon>Photobacterium</taxon>
    </lineage>
</organism>
<dbReference type="EMBL" id="JWYV01000006">
    <property type="protein sequence ID" value="KKD00075.1"/>
    <property type="molecule type" value="Genomic_DNA"/>
</dbReference>
<dbReference type="STRING" id="265726.KY46_09270"/>
<dbReference type="Pfam" id="PF01370">
    <property type="entry name" value="Epimerase"/>
    <property type="match status" value="1"/>
</dbReference>
<dbReference type="AlphaFoldDB" id="A0A0F5VF25"/>
<comment type="caution">
    <text evidence="2">The sequence shown here is derived from an EMBL/GenBank/DDBJ whole genome shotgun (WGS) entry which is preliminary data.</text>
</comment>
<accession>A0A0F5VF25</accession>
<dbReference type="InterPro" id="IPR050177">
    <property type="entry name" value="Lipid_A_modif_metabolic_enz"/>
</dbReference>
<protein>
    <submittedName>
        <fullName evidence="2">Epimerase</fullName>
    </submittedName>
</protein>
<evidence type="ECO:0000313" key="3">
    <source>
        <dbReference type="Proteomes" id="UP000033633"/>
    </source>
</evidence>
<dbReference type="PANTHER" id="PTHR43245">
    <property type="entry name" value="BIFUNCTIONAL POLYMYXIN RESISTANCE PROTEIN ARNA"/>
    <property type="match status" value="1"/>
</dbReference>
<dbReference type="Proteomes" id="UP000033633">
    <property type="component" value="Unassembled WGS sequence"/>
</dbReference>
<dbReference type="PATRIC" id="fig|265726.11.peg.4007"/>
<dbReference type="InterPro" id="IPR001509">
    <property type="entry name" value="Epimerase_deHydtase"/>
</dbReference>
<dbReference type="OrthoDB" id="9801056at2"/>
<dbReference type="Gene3D" id="3.40.50.720">
    <property type="entry name" value="NAD(P)-binding Rossmann-like Domain"/>
    <property type="match status" value="1"/>
</dbReference>
<reference evidence="2 3" key="1">
    <citation type="submission" date="2014-12" db="EMBL/GenBank/DDBJ databases">
        <title>Mercury Reductase activity and rhizosphere competence traits in the genome of root associated Photobacterium halotolerans MELD1.</title>
        <authorList>
            <person name="Mathew D.C."/>
            <person name="Huang C.-C."/>
        </authorList>
    </citation>
    <scope>NUCLEOTIDE SEQUENCE [LARGE SCALE GENOMIC DNA]</scope>
    <source>
        <strain evidence="2 3">MELD1</strain>
    </source>
</reference>
<proteinExistence type="predicted"/>
<name>A0A0F5VF25_9GAMM</name>
<dbReference type="InterPro" id="IPR036291">
    <property type="entry name" value="NAD(P)-bd_dom_sf"/>
</dbReference>
<dbReference type="CDD" id="cd05240">
    <property type="entry name" value="UDP_G4E_3_SDR_e"/>
    <property type="match status" value="1"/>
</dbReference>
<dbReference type="SUPFAM" id="SSF51735">
    <property type="entry name" value="NAD(P)-binding Rossmann-fold domains"/>
    <property type="match status" value="1"/>
</dbReference>
<evidence type="ECO:0000259" key="1">
    <source>
        <dbReference type="Pfam" id="PF01370"/>
    </source>
</evidence>
<evidence type="ECO:0000313" key="2">
    <source>
        <dbReference type="EMBL" id="KKD00075.1"/>
    </source>
</evidence>
<gene>
    <name evidence="2" type="ORF">KY46_09270</name>
</gene>
<feature type="domain" description="NAD-dependent epimerase/dehydratase" evidence="1">
    <location>
        <begin position="5"/>
        <end position="181"/>
    </location>
</feature>